<dbReference type="PANTHER" id="PTHR35191:SF1">
    <property type="entry name" value="PROPHAGE SIDE TAIL FIBER PROTEIN HOMOLOG STFQ-RELATED"/>
    <property type="match status" value="1"/>
</dbReference>
<evidence type="ECO:0000259" key="1">
    <source>
        <dbReference type="Pfam" id="PF12571"/>
    </source>
</evidence>
<reference evidence="2 3" key="1">
    <citation type="submission" date="2019-02" db="EMBL/GenBank/DDBJ databases">
        <title>Genome sequences of Aliivibrio finisterrensis strains from farmed Atlantic salmon.</title>
        <authorList>
            <person name="Bowman J.P."/>
        </authorList>
    </citation>
    <scope>NUCLEOTIDE SEQUENCE [LARGE SCALE GENOMIC DNA]</scope>
    <source>
        <strain evidence="2 3">A21</strain>
    </source>
</reference>
<name>A0ABY0I2H2_9GAMM</name>
<protein>
    <submittedName>
        <fullName evidence="2">Phage tail protein</fullName>
    </submittedName>
</protein>
<sequence length="360" mass="38576">MSLLITDAGIAASIQASNLGVSYKITHIAMGASGYAPTHNQTSLRDEIVRRPITQGSIPALGQLHFEVLFDGDIEYEAREIGYFLEDGTLFAVDSREGDIISIKRSDTAIAEVFDLTLSGSEINTITVEILGAASATERVAGIAKIVTNEQVDEGIDDTSFLTIKKLLRAFDAPYLINKLMNNLWLGLAAKICPVGASLPWESDIAPEGWAIRKGQAFDLVACPKLAKIWPDGMIPDMRGNGFIGKEEGEIVGLFEEGEVKSHGHEGSSVGSTDLGNKTASMSGGHVHGVDFWIAAAHGGTNPAGYHQVGGHFTRNTHKAGDHEHSVSIGSHAHTVMIALFGALKNTINHRKCNWIVRLA</sequence>
<feature type="domain" description="Phage tail fibre protein N-terminal" evidence="1">
    <location>
        <begin position="3"/>
        <end position="94"/>
    </location>
</feature>
<evidence type="ECO:0000313" key="2">
    <source>
        <dbReference type="EMBL" id="RYU62184.1"/>
    </source>
</evidence>
<dbReference type="Gene3D" id="3.90.1340.10">
    <property type="entry name" value="Phage tail collar domain"/>
    <property type="match status" value="1"/>
</dbReference>
<dbReference type="PANTHER" id="PTHR35191">
    <property type="entry name" value="PROPHAGE SIDE TAIL FIBER PROTEIN HOMOLOG STFQ-RELATED"/>
    <property type="match status" value="1"/>
</dbReference>
<dbReference type="SUPFAM" id="SSF88874">
    <property type="entry name" value="Receptor-binding domain of short tail fibre protein gp12"/>
    <property type="match status" value="1"/>
</dbReference>
<evidence type="ECO:0000313" key="3">
    <source>
        <dbReference type="Proteomes" id="UP000294166"/>
    </source>
</evidence>
<dbReference type="Proteomes" id="UP000294166">
    <property type="component" value="Unassembled WGS sequence"/>
</dbReference>
<organism evidence="2 3">
    <name type="scientific">Aliivibrio finisterrensis</name>
    <dbReference type="NCBI Taxonomy" id="511998"/>
    <lineage>
        <taxon>Bacteria</taxon>
        <taxon>Pseudomonadati</taxon>
        <taxon>Pseudomonadota</taxon>
        <taxon>Gammaproteobacteria</taxon>
        <taxon>Vibrionales</taxon>
        <taxon>Vibrionaceae</taxon>
        <taxon>Aliivibrio</taxon>
    </lineage>
</organism>
<proteinExistence type="predicted"/>
<dbReference type="InterPro" id="IPR037053">
    <property type="entry name" value="Phage_tail_collar_dom_sf"/>
</dbReference>
<dbReference type="InterPro" id="IPR022225">
    <property type="entry name" value="Phage_tail_fibre_N"/>
</dbReference>
<keyword evidence="3" id="KW-1185">Reference proteome</keyword>
<dbReference type="Pfam" id="PF12571">
    <property type="entry name" value="Phage_tail_fib"/>
    <property type="match status" value="1"/>
</dbReference>
<dbReference type="RefSeq" id="WP_130066643.1">
    <property type="nucleotide sequence ID" value="NZ_SEZN01000037.1"/>
</dbReference>
<comment type="caution">
    <text evidence="2">The sequence shown here is derived from an EMBL/GenBank/DDBJ whole genome shotgun (WGS) entry which is preliminary data.</text>
</comment>
<gene>
    <name evidence="2" type="ORF">ERW53_16875</name>
</gene>
<accession>A0ABY0I2H2</accession>
<dbReference type="InterPro" id="IPR051934">
    <property type="entry name" value="Phage_Tail_Fiber_Structural"/>
</dbReference>
<dbReference type="EMBL" id="SEZN01000037">
    <property type="protein sequence ID" value="RYU62184.1"/>
    <property type="molecule type" value="Genomic_DNA"/>
</dbReference>